<dbReference type="PROSITE" id="PS51904">
    <property type="entry name" value="GLYCOSYL_HYDROL_F25_2"/>
    <property type="match status" value="1"/>
</dbReference>
<dbReference type="GO" id="GO:0016052">
    <property type="term" value="P:carbohydrate catabolic process"/>
    <property type="evidence" value="ECO:0007669"/>
    <property type="project" value="TreeGrafter"/>
</dbReference>
<keyword evidence="6" id="KW-1185">Reference proteome</keyword>
<sequence length="379" mass="39749">MISARRIVAALTAAALALSTATVSSTVAQAQDLGGLVAPSGIDVSGHQHTTLAGIDWNAVKSDGQSFAFVKATEGEGWVNSHYVGDANAAKMAGLKVGAYHYARPAADPARQAAEFAAQLALVPGQTLPPVLDLEVSEGKSPAELVAWTRTFTSELQRLTGRTPMIYTYKYFWLHEMGNTTEFSEFPLWLAAYQDQAPEPVGGWDRIAFWQRSDSGRVGGITGPVDMNIFNGTQMQLETFSAGNYIDFGGILENLVIPGVDLSGDARAVIAAILALSVGAAVAPALTEAAGGDQFTDMAKALIANDALPKEKLEEMLKNGATLSDLALLLDNAAHLSNTEVDAVEVDHAQKAAREAGVQLPQLDSGAVAAAVNRMLAGA</sequence>
<dbReference type="InterPro" id="IPR017853">
    <property type="entry name" value="GH"/>
</dbReference>
<feature type="signal peptide" evidence="4">
    <location>
        <begin position="1"/>
        <end position="30"/>
    </location>
</feature>
<dbReference type="InterPro" id="IPR002053">
    <property type="entry name" value="Glyco_hydro_25"/>
</dbReference>
<dbReference type="SMART" id="SM00641">
    <property type="entry name" value="Glyco_25"/>
    <property type="match status" value="1"/>
</dbReference>
<comment type="similarity">
    <text evidence="1">Belongs to the glycosyl hydrolase 25 family.</text>
</comment>
<feature type="chain" id="PRO_5022245504" evidence="4">
    <location>
        <begin position="31"/>
        <end position="379"/>
    </location>
</feature>
<evidence type="ECO:0000313" key="6">
    <source>
        <dbReference type="Proteomes" id="UP000318080"/>
    </source>
</evidence>
<dbReference type="InterPro" id="IPR018077">
    <property type="entry name" value="Glyco_hydro_fam25_subgr"/>
</dbReference>
<organism evidence="5 6">
    <name type="scientific">Corynebacterium phoceense</name>
    <dbReference type="NCBI Taxonomy" id="1686286"/>
    <lineage>
        <taxon>Bacteria</taxon>
        <taxon>Bacillati</taxon>
        <taxon>Actinomycetota</taxon>
        <taxon>Actinomycetes</taxon>
        <taxon>Mycobacteriales</taxon>
        <taxon>Corynebacteriaceae</taxon>
        <taxon>Corynebacterium</taxon>
    </lineage>
</organism>
<dbReference type="GO" id="GO:0003796">
    <property type="term" value="F:lysozyme activity"/>
    <property type="evidence" value="ECO:0007669"/>
    <property type="project" value="InterPro"/>
</dbReference>
<evidence type="ECO:0000256" key="2">
    <source>
        <dbReference type="ARBA" id="ARBA00022801"/>
    </source>
</evidence>
<evidence type="ECO:0000313" key="5">
    <source>
        <dbReference type="EMBL" id="TQE43696.1"/>
    </source>
</evidence>
<dbReference type="AlphaFoldDB" id="A0A540R7I6"/>
<dbReference type="Gene3D" id="3.20.20.80">
    <property type="entry name" value="Glycosidases"/>
    <property type="match status" value="1"/>
</dbReference>
<dbReference type="RefSeq" id="WP_066490973.1">
    <property type="nucleotide sequence ID" value="NZ_JANIKM010000015.1"/>
</dbReference>
<evidence type="ECO:0000256" key="4">
    <source>
        <dbReference type="SAM" id="SignalP"/>
    </source>
</evidence>
<reference evidence="5 6" key="1">
    <citation type="submission" date="2019-06" db="EMBL/GenBank/DDBJ databases">
        <title>Draft genome of C. phoceense Strain 272.</title>
        <authorList>
            <person name="Pacheco L.G.C."/>
            <person name="Barberis C.M."/>
            <person name="Almuzara M.N."/>
            <person name="Traglia G.M."/>
            <person name="Santos C.S."/>
            <person name="Rocha D.J.P.G."/>
            <person name="Aguiar E.R.G.R."/>
            <person name="Vay C.A."/>
        </authorList>
    </citation>
    <scope>NUCLEOTIDE SEQUENCE [LARGE SCALE GENOMIC DNA]</scope>
    <source>
        <strain evidence="5 6">272</strain>
    </source>
</reference>
<dbReference type="GO" id="GO:0009253">
    <property type="term" value="P:peptidoglycan catabolic process"/>
    <property type="evidence" value="ECO:0007669"/>
    <property type="project" value="InterPro"/>
</dbReference>
<keyword evidence="4" id="KW-0732">Signal</keyword>
<gene>
    <name evidence="5" type="ORF">EJK80_05360</name>
</gene>
<name>A0A540R7I6_9CORY</name>
<proteinExistence type="inferred from homology"/>
<dbReference type="Proteomes" id="UP000318080">
    <property type="component" value="Unassembled WGS sequence"/>
</dbReference>
<dbReference type="GeneID" id="79852753"/>
<dbReference type="PANTHER" id="PTHR34135">
    <property type="entry name" value="LYSOZYME"/>
    <property type="match status" value="1"/>
</dbReference>
<comment type="caution">
    <text evidence="5">The sequence shown here is derived from an EMBL/GenBank/DDBJ whole genome shotgun (WGS) entry which is preliminary data.</text>
</comment>
<dbReference type="SUPFAM" id="SSF51445">
    <property type="entry name" value="(Trans)glycosidases"/>
    <property type="match status" value="1"/>
</dbReference>
<dbReference type="CDD" id="cd00599">
    <property type="entry name" value="GH25_muramidase"/>
    <property type="match status" value="1"/>
</dbReference>
<evidence type="ECO:0000256" key="3">
    <source>
        <dbReference type="ARBA" id="ARBA00023295"/>
    </source>
</evidence>
<keyword evidence="2 5" id="KW-0378">Hydrolase</keyword>
<dbReference type="PANTHER" id="PTHR34135:SF2">
    <property type="entry name" value="LYSOZYME"/>
    <property type="match status" value="1"/>
</dbReference>
<evidence type="ECO:0000256" key="1">
    <source>
        <dbReference type="ARBA" id="ARBA00010646"/>
    </source>
</evidence>
<protein>
    <submittedName>
        <fullName evidence="5">Hydrolase</fullName>
    </submittedName>
</protein>
<keyword evidence="3" id="KW-0326">Glycosidase</keyword>
<dbReference type="STRING" id="1686286.GCA_900092335_01533"/>
<accession>A0A540R7I6</accession>
<dbReference type="GO" id="GO:0016998">
    <property type="term" value="P:cell wall macromolecule catabolic process"/>
    <property type="evidence" value="ECO:0007669"/>
    <property type="project" value="InterPro"/>
</dbReference>
<dbReference type="Pfam" id="PF01183">
    <property type="entry name" value="Glyco_hydro_25"/>
    <property type="match status" value="1"/>
</dbReference>
<dbReference type="EMBL" id="VHIR01000006">
    <property type="protein sequence ID" value="TQE43696.1"/>
    <property type="molecule type" value="Genomic_DNA"/>
</dbReference>